<dbReference type="InterPro" id="IPR036179">
    <property type="entry name" value="Ig-like_dom_sf"/>
</dbReference>
<protein>
    <submittedName>
        <fullName evidence="4">Immunoglobulin lambda-1 light chain-like</fullName>
    </submittedName>
</protein>
<sequence>MAWPLVFLALLSYCAGVTSQPSLTQPASESVSPGETAKLSCTRNGGSSWDAFHWYQQKPGQAPRFLLYGSSTRGDGIPDRFTPSSSGNTGYLSITNIQTEDEAVYYCSDWEYNILKGYVFGGGTQLNVLGQPTVPPTVNVFPPSPEELKSSDKATLVCLIDGFYPGVVQVTWQADGTPISSGVETTTPTKLNDKYAASSYLSMKKSDWESYEAVICKVTHEGKTVEKVVRRLDCA</sequence>
<feature type="chain" id="PRO_5025677653" evidence="2">
    <location>
        <begin position="20"/>
        <end position="235"/>
    </location>
</feature>
<gene>
    <name evidence="4" type="primary">LOC114586357</name>
</gene>
<evidence type="ECO:0000256" key="1">
    <source>
        <dbReference type="ARBA" id="ARBA00023157"/>
    </source>
</evidence>
<dbReference type="Gene3D" id="2.60.40.10">
    <property type="entry name" value="Immunoglobulins"/>
    <property type="match status" value="2"/>
</dbReference>
<dbReference type="InterPro" id="IPR003597">
    <property type="entry name" value="Ig_C1-set"/>
</dbReference>
<dbReference type="FunFam" id="2.60.40.10:FF:000283">
    <property type="entry name" value="Immunoglobulin kappa constant"/>
    <property type="match status" value="1"/>
</dbReference>
<keyword evidence="2" id="KW-0732">Signal</keyword>
<dbReference type="InterPro" id="IPR013106">
    <property type="entry name" value="Ig_V-set"/>
</dbReference>
<reference evidence="4 5" key="1">
    <citation type="journal article" date="2019" name="Proc. Natl. Acad. Sci. U.S.A.">
        <title>Regulatory changes in pterin and carotenoid genes underlie balanced color polymorphisms in the wall lizard.</title>
        <authorList>
            <person name="Andrade P."/>
            <person name="Pinho C."/>
            <person name="Perez I de Lanuza G."/>
            <person name="Afonso S."/>
            <person name="Brejcha J."/>
            <person name="Rubin C.J."/>
            <person name="Wallerman O."/>
            <person name="Pereira P."/>
            <person name="Sabatino S.J."/>
            <person name="Bellati A."/>
            <person name="Pellitteri-Rosa D."/>
            <person name="Bosakova Z."/>
            <person name="Bunikis I."/>
            <person name="Carretero M.A."/>
            <person name="Feiner N."/>
            <person name="Marsik P."/>
            <person name="Pauperio F."/>
            <person name="Salvi D."/>
            <person name="Soler L."/>
            <person name="While G.M."/>
            <person name="Uller T."/>
            <person name="Font E."/>
            <person name="Andersson L."/>
            <person name="Carneiro M."/>
        </authorList>
    </citation>
    <scope>NUCLEOTIDE SEQUENCE</scope>
</reference>
<dbReference type="OMA" id="MVWTPLL"/>
<dbReference type="AlphaFoldDB" id="A0A670JVG2"/>
<dbReference type="SUPFAM" id="SSF48726">
    <property type="entry name" value="Immunoglobulin"/>
    <property type="match status" value="2"/>
</dbReference>
<organism evidence="4 5">
    <name type="scientific">Podarcis muralis</name>
    <name type="common">Wall lizard</name>
    <name type="synonym">Lacerta muralis</name>
    <dbReference type="NCBI Taxonomy" id="64176"/>
    <lineage>
        <taxon>Eukaryota</taxon>
        <taxon>Metazoa</taxon>
        <taxon>Chordata</taxon>
        <taxon>Craniata</taxon>
        <taxon>Vertebrata</taxon>
        <taxon>Euteleostomi</taxon>
        <taxon>Lepidosauria</taxon>
        <taxon>Squamata</taxon>
        <taxon>Bifurcata</taxon>
        <taxon>Unidentata</taxon>
        <taxon>Episquamata</taxon>
        <taxon>Laterata</taxon>
        <taxon>Lacertibaenia</taxon>
        <taxon>Lacertidae</taxon>
        <taxon>Podarcis</taxon>
    </lineage>
</organism>
<dbReference type="SMART" id="SM00409">
    <property type="entry name" value="IG"/>
    <property type="match status" value="2"/>
</dbReference>
<dbReference type="PROSITE" id="PS50835">
    <property type="entry name" value="IG_LIKE"/>
    <property type="match status" value="2"/>
</dbReference>
<dbReference type="SMART" id="SM00406">
    <property type="entry name" value="IGv"/>
    <property type="match status" value="1"/>
</dbReference>
<reference evidence="4" key="2">
    <citation type="submission" date="2025-08" db="UniProtKB">
        <authorList>
            <consortium name="Ensembl"/>
        </authorList>
    </citation>
    <scope>IDENTIFICATION</scope>
</reference>
<feature type="domain" description="Ig-like" evidence="3">
    <location>
        <begin position="136"/>
        <end position="230"/>
    </location>
</feature>
<dbReference type="Ensembl" id="ENSPMRT00000031006.1">
    <property type="protein sequence ID" value="ENSPMRP00000029233.1"/>
    <property type="gene ID" value="ENSPMRG00000018898.1"/>
</dbReference>
<evidence type="ECO:0000259" key="3">
    <source>
        <dbReference type="PROSITE" id="PS50835"/>
    </source>
</evidence>
<dbReference type="SMART" id="SM00407">
    <property type="entry name" value="IGc1"/>
    <property type="match status" value="1"/>
</dbReference>
<evidence type="ECO:0000256" key="2">
    <source>
        <dbReference type="SAM" id="SignalP"/>
    </source>
</evidence>
<dbReference type="InterPro" id="IPR013783">
    <property type="entry name" value="Ig-like_fold"/>
</dbReference>
<dbReference type="InterPro" id="IPR050150">
    <property type="entry name" value="IgV_Light_Chain"/>
</dbReference>
<dbReference type="CDD" id="cd07699">
    <property type="entry name" value="IgC1_L"/>
    <property type="match status" value="1"/>
</dbReference>
<evidence type="ECO:0000313" key="4">
    <source>
        <dbReference type="Ensembl" id="ENSPMRP00000029233.1"/>
    </source>
</evidence>
<feature type="domain" description="Ig-like" evidence="3">
    <location>
        <begin position="21"/>
        <end position="107"/>
    </location>
</feature>
<keyword evidence="1" id="KW-1015">Disulfide bond</keyword>
<reference evidence="4" key="3">
    <citation type="submission" date="2025-09" db="UniProtKB">
        <authorList>
            <consortium name="Ensembl"/>
        </authorList>
    </citation>
    <scope>IDENTIFICATION</scope>
</reference>
<keyword evidence="5" id="KW-1185">Reference proteome</keyword>
<dbReference type="Pfam" id="PF07654">
    <property type="entry name" value="C1-set"/>
    <property type="match status" value="1"/>
</dbReference>
<name>A0A670JVG2_PODMU</name>
<dbReference type="Proteomes" id="UP000472272">
    <property type="component" value="Chromosome 16"/>
</dbReference>
<dbReference type="InterPro" id="IPR007110">
    <property type="entry name" value="Ig-like_dom"/>
</dbReference>
<accession>A0A670JVG2</accession>
<evidence type="ECO:0000313" key="5">
    <source>
        <dbReference type="Proteomes" id="UP000472272"/>
    </source>
</evidence>
<dbReference type="GeneTree" id="ENSGT00940000154179"/>
<proteinExistence type="predicted"/>
<dbReference type="PANTHER" id="PTHR23267">
    <property type="entry name" value="IMMUNOGLOBULIN LIGHT CHAIN"/>
    <property type="match status" value="1"/>
</dbReference>
<dbReference type="InterPro" id="IPR003599">
    <property type="entry name" value="Ig_sub"/>
</dbReference>
<dbReference type="Pfam" id="PF07686">
    <property type="entry name" value="V-set"/>
    <property type="match status" value="1"/>
</dbReference>
<feature type="signal peptide" evidence="2">
    <location>
        <begin position="1"/>
        <end position="19"/>
    </location>
</feature>